<organism evidence="1 2">
    <name type="scientific">Gymnopus androsaceus JB14</name>
    <dbReference type="NCBI Taxonomy" id="1447944"/>
    <lineage>
        <taxon>Eukaryota</taxon>
        <taxon>Fungi</taxon>
        <taxon>Dikarya</taxon>
        <taxon>Basidiomycota</taxon>
        <taxon>Agaricomycotina</taxon>
        <taxon>Agaricomycetes</taxon>
        <taxon>Agaricomycetidae</taxon>
        <taxon>Agaricales</taxon>
        <taxon>Marasmiineae</taxon>
        <taxon>Omphalotaceae</taxon>
        <taxon>Gymnopus</taxon>
    </lineage>
</organism>
<gene>
    <name evidence="1" type="ORF">BT96DRAFT_951231</name>
</gene>
<reference evidence="1" key="1">
    <citation type="journal article" date="2019" name="Environ. Microbiol.">
        <title>Fungal ecological strategies reflected in gene transcription - a case study of two litter decomposers.</title>
        <authorList>
            <person name="Barbi F."/>
            <person name="Kohler A."/>
            <person name="Barry K."/>
            <person name="Baskaran P."/>
            <person name="Daum C."/>
            <person name="Fauchery L."/>
            <person name="Ihrmark K."/>
            <person name="Kuo A."/>
            <person name="LaButti K."/>
            <person name="Lipzen A."/>
            <person name="Morin E."/>
            <person name="Grigoriev I.V."/>
            <person name="Henrissat B."/>
            <person name="Lindahl B."/>
            <person name="Martin F."/>
        </authorList>
    </citation>
    <scope>NUCLEOTIDE SEQUENCE</scope>
    <source>
        <strain evidence="1">JB14</strain>
    </source>
</reference>
<accession>A0A6A4GDV6</accession>
<evidence type="ECO:0000313" key="2">
    <source>
        <dbReference type="Proteomes" id="UP000799118"/>
    </source>
</evidence>
<protein>
    <submittedName>
        <fullName evidence="1">Uncharacterized protein</fullName>
    </submittedName>
</protein>
<sequence length="295" mass="32580">MSSKQIVCCFCVYLQRELSSMTTSHLKPRFSVNENGDIGGGTGDTVGAGVDYLSCTPLTGVLAIAEIEQVVDISFGMYTADWDPDHGRDWGKRYVEEGAGCRDDMGSAACAACDWEPNHCPDELCTRAASIEYEWSRSRGVAWTKHSIDWNGSLRDWVLPPKSEKEGYDLLALPSGREIIRVMVGEIHWPPSQCPFIKVTLISNIKRSGQVWLIDVGTDIAKEYEAKMGEDRGRSWGLYLKKSKGAEMSIAYKVYFVPLFQSGIATQVATGKTRTLHPQADSGYTTSIHSADKFG</sequence>
<dbReference type="EMBL" id="ML770413">
    <property type="protein sequence ID" value="KAE9383555.1"/>
    <property type="molecule type" value="Genomic_DNA"/>
</dbReference>
<dbReference type="AlphaFoldDB" id="A0A6A4GDV6"/>
<keyword evidence="2" id="KW-1185">Reference proteome</keyword>
<proteinExistence type="predicted"/>
<evidence type="ECO:0000313" key="1">
    <source>
        <dbReference type="EMBL" id="KAE9383555.1"/>
    </source>
</evidence>
<name>A0A6A4GDV6_9AGAR</name>
<dbReference type="Proteomes" id="UP000799118">
    <property type="component" value="Unassembled WGS sequence"/>
</dbReference>